<dbReference type="InterPro" id="IPR012340">
    <property type="entry name" value="NA-bd_OB-fold"/>
</dbReference>
<keyword evidence="2 7" id="KW-0436">Ligase</keyword>
<evidence type="ECO:0000256" key="1">
    <source>
        <dbReference type="ARBA" id="ARBA00012727"/>
    </source>
</evidence>
<proteinExistence type="predicted"/>
<dbReference type="GO" id="GO:0006310">
    <property type="term" value="P:DNA recombination"/>
    <property type="evidence" value="ECO:0007669"/>
    <property type="project" value="InterPro"/>
</dbReference>
<feature type="domain" description="ATP-dependent DNA ligase family profile" evidence="5">
    <location>
        <begin position="62"/>
        <end position="227"/>
    </location>
</feature>
<evidence type="ECO:0000259" key="6">
    <source>
        <dbReference type="Pfam" id="PF04679"/>
    </source>
</evidence>
<protein>
    <recommendedName>
        <fullName evidence="1">DNA ligase (ATP)</fullName>
        <ecNumber evidence="1">6.5.1.1</ecNumber>
    </recommendedName>
</protein>
<dbReference type="GO" id="GO:0005524">
    <property type="term" value="F:ATP binding"/>
    <property type="evidence" value="ECO:0007669"/>
    <property type="project" value="InterPro"/>
</dbReference>
<dbReference type="SUPFAM" id="SSF56091">
    <property type="entry name" value="DNA ligase/mRNA capping enzyme, catalytic domain"/>
    <property type="match status" value="1"/>
</dbReference>
<reference evidence="7 8" key="1">
    <citation type="submission" date="2015-03" db="EMBL/GenBank/DDBJ databases">
        <title>Genome assembly of Sandaracinus amylolyticus DSM 53668.</title>
        <authorList>
            <person name="Sharma G."/>
            <person name="Subramanian S."/>
        </authorList>
    </citation>
    <scope>NUCLEOTIDE SEQUENCE [LARGE SCALE GENOMIC DNA]</scope>
    <source>
        <strain evidence="7 8">DSM 53668</strain>
    </source>
</reference>
<evidence type="ECO:0000313" key="7">
    <source>
        <dbReference type="EMBL" id="AKF05596.1"/>
    </source>
</evidence>
<organism evidence="7 8">
    <name type="scientific">Sandaracinus amylolyticus</name>
    <dbReference type="NCBI Taxonomy" id="927083"/>
    <lineage>
        <taxon>Bacteria</taxon>
        <taxon>Pseudomonadati</taxon>
        <taxon>Myxococcota</taxon>
        <taxon>Polyangia</taxon>
        <taxon>Polyangiales</taxon>
        <taxon>Sandaracinaceae</taxon>
        <taxon>Sandaracinus</taxon>
    </lineage>
</organism>
<dbReference type="EC" id="6.5.1.1" evidence="1"/>
<dbReference type="AlphaFoldDB" id="A0A0F6W2I3"/>
<dbReference type="KEGG" id="samy:DB32_002745"/>
<sequence length="565" mass="61575">MSAEAWKSWAAVSEPYGSGRKAGVGALLDQDLLSRLKRYKRQVAKRYRVVEPDIVDRALPSGEQLFISPKLDGELWFLVKREGDVALVAYNGRVLHGISVLSGVAKKLEGVSQIVIAGELVGASGSERPRSHHVNTALSDTKLEGALSFHAFDLVEEDGADALSRNYEARHTRLLSLLGEDAGARCTVVHTQRGEPNVVAQRYRDWVLADRFEGVVARSDRGLTYKIKPTSTVDLVVLAFGERITGNVKQVRELQVGLVREDGSFQLVGSVGTGLSEDDRVKWHAKLSAIEAKSSFRLANREGTLCRFVRPEIVVEVRVSDFLSSDGWDVPIRRMSLGWDPSSGWRAIGETRTAVPLHPVLLRERTDKTVDVGSVGMTQITAYLDDVAEEVVKATRRASAEVVRRAVFTKDAKGAVAVRKIVVVRTHKEHEGSHPPFVVFATDYSPGRKEPLQTTLRTASNAEGADAHVVAWLVENVKKGWNEVVEQRKGVPTVAAETPPVEEASAPAPKTAKKKSAAKSEEPETTSAAPPSEAEDAADEAKPKKKAARKRATKSEGASPEDEAK</sequence>
<feature type="region of interest" description="Disordered" evidence="4">
    <location>
        <begin position="492"/>
        <end position="565"/>
    </location>
</feature>
<evidence type="ECO:0000256" key="2">
    <source>
        <dbReference type="ARBA" id="ARBA00022598"/>
    </source>
</evidence>
<dbReference type="GO" id="GO:0006281">
    <property type="term" value="P:DNA repair"/>
    <property type="evidence" value="ECO:0007669"/>
    <property type="project" value="InterPro"/>
</dbReference>
<dbReference type="SUPFAM" id="SSF50249">
    <property type="entry name" value="Nucleic acid-binding proteins"/>
    <property type="match status" value="1"/>
</dbReference>
<dbReference type="RefSeq" id="WP_053232855.1">
    <property type="nucleotide sequence ID" value="NZ_CP011125.1"/>
</dbReference>
<comment type="catalytic activity">
    <reaction evidence="3">
        <text>ATP + (deoxyribonucleotide)n-3'-hydroxyl + 5'-phospho-(deoxyribonucleotide)m = (deoxyribonucleotide)n+m + AMP + diphosphate.</text>
        <dbReference type="EC" id="6.5.1.1"/>
    </reaction>
</comment>
<accession>A0A0F6W2I3</accession>
<evidence type="ECO:0000256" key="4">
    <source>
        <dbReference type="SAM" id="MobiDB-lite"/>
    </source>
</evidence>
<evidence type="ECO:0000259" key="5">
    <source>
        <dbReference type="Pfam" id="PF01068"/>
    </source>
</evidence>
<dbReference type="EMBL" id="CP011125">
    <property type="protein sequence ID" value="AKF05596.1"/>
    <property type="molecule type" value="Genomic_DNA"/>
</dbReference>
<feature type="compositionally biased region" description="Basic residues" evidence="4">
    <location>
        <begin position="543"/>
        <end position="552"/>
    </location>
</feature>
<keyword evidence="8" id="KW-1185">Reference proteome</keyword>
<dbReference type="STRING" id="927083.DB32_002745"/>
<dbReference type="Gene3D" id="2.40.50.140">
    <property type="entry name" value="Nucleic acid-binding proteins"/>
    <property type="match status" value="1"/>
</dbReference>
<dbReference type="Pfam" id="PF04679">
    <property type="entry name" value="DNA_ligase_A_C"/>
    <property type="match status" value="1"/>
</dbReference>
<evidence type="ECO:0000256" key="3">
    <source>
        <dbReference type="ARBA" id="ARBA00034003"/>
    </source>
</evidence>
<name>A0A0F6W2I3_9BACT</name>
<dbReference type="Proteomes" id="UP000034883">
    <property type="component" value="Chromosome"/>
</dbReference>
<dbReference type="InterPro" id="IPR012309">
    <property type="entry name" value="DNA_ligase_ATP-dep_C"/>
</dbReference>
<dbReference type="Pfam" id="PF01068">
    <property type="entry name" value="DNA_ligase_A_M"/>
    <property type="match status" value="1"/>
</dbReference>
<dbReference type="GO" id="GO:0003910">
    <property type="term" value="F:DNA ligase (ATP) activity"/>
    <property type="evidence" value="ECO:0007669"/>
    <property type="project" value="UniProtKB-EC"/>
</dbReference>
<dbReference type="InterPro" id="IPR012310">
    <property type="entry name" value="DNA_ligase_ATP-dep_cent"/>
</dbReference>
<dbReference type="OrthoDB" id="5498858at2"/>
<feature type="domain" description="DNA ligase ATP-dependent C-terminal" evidence="6">
    <location>
        <begin position="250"/>
        <end position="334"/>
    </location>
</feature>
<gene>
    <name evidence="7" type="ORF">DB32_002745</name>
</gene>
<evidence type="ECO:0000313" key="8">
    <source>
        <dbReference type="Proteomes" id="UP000034883"/>
    </source>
</evidence>
<dbReference type="Gene3D" id="3.30.470.30">
    <property type="entry name" value="DNA ligase/mRNA capping enzyme"/>
    <property type="match status" value="1"/>
</dbReference>